<evidence type="ECO:0000313" key="2">
    <source>
        <dbReference type="EMBL" id="RSK42762.1"/>
    </source>
</evidence>
<name>A0A3R9P2C2_9BACT</name>
<keyword evidence="1" id="KW-0479">Metal-binding</keyword>
<dbReference type="AlphaFoldDB" id="A0A3R9P2C2"/>
<evidence type="ECO:0008006" key="4">
    <source>
        <dbReference type="Google" id="ProtNLM"/>
    </source>
</evidence>
<comment type="caution">
    <text evidence="2">The sequence shown here is derived from an EMBL/GenBank/DDBJ whole genome shotgun (WGS) entry which is preliminary data.</text>
</comment>
<dbReference type="GO" id="GO:0031179">
    <property type="term" value="P:peptide modification"/>
    <property type="evidence" value="ECO:0007669"/>
    <property type="project" value="InterPro"/>
</dbReference>
<dbReference type="PRINTS" id="PR01950">
    <property type="entry name" value="LANCSUPER"/>
</dbReference>
<dbReference type="SUPFAM" id="SSF158745">
    <property type="entry name" value="LanC-like"/>
    <property type="match status" value="1"/>
</dbReference>
<dbReference type="PRINTS" id="PR01955">
    <property type="entry name" value="LANCFRANKIA"/>
</dbReference>
<gene>
    <name evidence="2" type="ORF">EI293_13255</name>
</gene>
<feature type="binding site" evidence="1">
    <location>
        <position position="275"/>
    </location>
    <ligand>
        <name>Zn(2+)</name>
        <dbReference type="ChEBI" id="CHEBI:29105"/>
    </ligand>
</feature>
<feature type="binding site" evidence="1">
    <location>
        <position position="325"/>
    </location>
    <ligand>
        <name>Zn(2+)</name>
        <dbReference type="ChEBI" id="CHEBI:29105"/>
    </ligand>
</feature>
<protein>
    <recommendedName>
        <fullName evidence="4">Lanthionine synthetase</fullName>
    </recommendedName>
</protein>
<feature type="binding site" evidence="1">
    <location>
        <position position="326"/>
    </location>
    <ligand>
        <name>Zn(2+)</name>
        <dbReference type="ChEBI" id="CHEBI:29105"/>
    </ligand>
</feature>
<dbReference type="GO" id="GO:0046872">
    <property type="term" value="F:metal ion binding"/>
    <property type="evidence" value="ECO:0007669"/>
    <property type="project" value="UniProtKB-KW"/>
</dbReference>
<reference evidence="2 3" key="1">
    <citation type="submission" date="2018-12" db="EMBL/GenBank/DDBJ databases">
        <authorList>
            <person name="Feng G."/>
            <person name="Zhu H."/>
        </authorList>
    </citation>
    <scope>NUCLEOTIDE SEQUENCE [LARGE SCALE GENOMIC DNA]</scope>
    <source>
        <strain evidence="2 3">LMG 26000</strain>
    </source>
</reference>
<organism evidence="2 3">
    <name type="scientific">Hymenobacter perfusus</name>
    <dbReference type="NCBI Taxonomy" id="1236770"/>
    <lineage>
        <taxon>Bacteria</taxon>
        <taxon>Pseudomonadati</taxon>
        <taxon>Bacteroidota</taxon>
        <taxon>Cytophagia</taxon>
        <taxon>Cytophagales</taxon>
        <taxon>Hymenobacteraceae</taxon>
        <taxon>Hymenobacter</taxon>
    </lineage>
</organism>
<keyword evidence="3" id="KW-1185">Reference proteome</keyword>
<dbReference type="Proteomes" id="UP000270291">
    <property type="component" value="Unassembled WGS sequence"/>
</dbReference>
<proteinExistence type="predicted"/>
<dbReference type="EMBL" id="RWIU01000004">
    <property type="protein sequence ID" value="RSK42762.1"/>
    <property type="molecule type" value="Genomic_DNA"/>
</dbReference>
<dbReference type="Pfam" id="PF05147">
    <property type="entry name" value="LANC_like"/>
    <property type="match status" value="1"/>
</dbReference>
<keyword evidence="1" id="KW-0862">Zinc</keyword>
<dbReference type="OrthoDB" id="6313827at2"/>
<dbReference type="InterPro" id="IPR007822">
    <property type="entry name" value="LANC-like"/>
</dbReference>
<dbReference type="Gene3D" id="1.50.10.20">
    <property type="match status" value="1"/>
</dbReference>
<dbReference type="SMART" id="SM01260">
    <property type="entry name" value="LANC_like"/>
    <property type="match status" value="1"/>
</dbReference>
<accession>A0A3R9P2C2</accession>
<dbReference type="RefSeq" id="WP_125438609.1">
    <property type="nucleotide sequence ID" value="NZ_RWIU01000004.1"/>
</dbReference>
<evidence type="ECO:0000313" key="3">
    <source>
        <dbReference type="Proteomes" id="UP000270291"/>
    </source>
</evidence>
<evidence type="ECO:0000256" key="1">
    <source>
        <dbReference type="PIRSR" id="PIRSR607822-1"/>
    </source>
</evidence>
<sequence length="406" mass="45146">MPATASSTAEKTLSAYLAEGLDLLPQLPATDISLFSGKLGHVLLYAYTYKLTGEEAHWEHAMTCLDEVLDKLRNPAGSALISVPGVIPCLCYLLQVLSTDDITDIDLGTDTLRQLDEVVFQNTQANLQDRNIDFLYGAVGALNYLSTRLGHNPAAAGYLRTLLQELLAHKVEDARGIRFYNSHINRLNNSTDMNLGLAHGQCGLLLVLLKLYEAGILQAEIRPVATGMLQYMLSLQLPPEPTNGYHSFFPARFDEDAAPSEPLNRVKYNNRMGWCYGDLNVVLVLYRAARILQLPHLVALADEVGAYTCTRRTLEASGIENAHICHGSASLVMCYNALLREMPLACYAEAKHYWLHRTTTYLNEEYRQAFTNKHAPGLLMGIPGILLILVTEMLDTPTSWEQLFLF</sequence>